<dbReference type="Pfam" id="PF17799">
    <property type="entry name" value="RRM_Rrp7"/>
    <property type="match status" value="1"/>
</dbReference>
<feature type="domain" description="Ribosomal RNA-processing protein 7 C-terminal" evidence="3">
    <location>
        <begin position="184"/>
        <end position="313"/>
    </location>
</feature>
<sequence>MTVKLMKNGFLVIPFILPNNNNNNNNKNNKNTTHYIYIKEHTQSSSKEEESACLFVINLPLLSHLEIVKKNFNKIFQLYNTQAIMETLLYDDEFKVKEIDLNFLTSDLDNGPDKNLTRFLPHNTCLLKFIDQENLDNAFTSLKKYSNDSNLKKKNTKMHTLQKWDGIPSPSIKDFINFYKPLDVEYLKKDINENMKYFEMKEQEAMEKLDQASSIVDEDGFTLVVGKNTKNLNSIRRRIMNKNPLTKYETMAGNKIVKKNTTSNNKKDKVKLDFYRFQVRERKKQEINELLKKFKQDQEKIKEMKTQRRFNPYR</sequence>
<evidence type="ECO:0000259" key="4">
    <source>
        <dbReference type="Pfam" id="PF17799"/>
    </source>
</evidence>
<evidence type="ECO:0000256" key="2">
    <source>
        <dbReference type="SAM" id="Coils"/>
    </source>
</evidence>
<dbReference type="Gene3D" id="6.10.250.1770">
    <property type="match status" value="1"/>
</dbReference>
<dbReference type="OrthoDB" id="5390at2759"/>
<dbReference type="GO" id="GO:0006364">
    <property type="term" value="P:rRNA processing"/>
    <property type="evidence" value="ECO:0007669"/>
    <property type="project" value="TreeGrafter"/>
</dbReference>
<keyword evidence="2" id="KW-0175">Coiled coil</keyword>
<feature type="coiled-coil region" evidence="2">
    <location>
        <begin position="280"/>
        <end position="307"/>
    </location>
</feature>
<dbReference type="InterPro" id="IPR040446">
    <property type="entry name" value="RRP7"/>
</dbReference>
<dbReference type="AlphaFoldDB" id="A0A376B6J5"/>
<reference evidence="6" key="1">
    <citation type="submission" date="2018-06" db="EMBL/GenBank/DDBJ databases">
        <authorList>
            <person name="Guldener U."/>
        </authorList>
    </citation>
    <scope>NUCLEOTIDE SEQUENCE [LARGE SCALE GENOMIC DNA]</scope>
    <source>
        <strain evidence="6">UTAD17</strain>
    </source>
</reference>
<dbReference type="PANTHER" id="PTHR13191:SF0">
    <property type="entry name" value="RIBOSOMAL RNA-PROCESSING PROTEIN 7 HOMOLOG A-RELATED"/>
    <property type="match status" value="1"/>
</dbReference>
<dbReference type="Proteomes" id="UP000262825">
    <property type="component" value="Unassembled WGS sequence"/>
</dbReference>
<evidence type="ECO:0000259" key="3">
    <source>
        <dbReference type="Pfam" id="PF12923"/>
    </source>
</evidence>
<dbReference type="GO" id="GO:0034456">
    <property type="term" value="C:UTP-C complex"/>
    <property type="evidence" value="ECO:0007669"/>
    <property type="project" value="TreeGrafter"/>
</dbReference>
<dbReference type="Pfam" id="PF12923">
    <property type="entry name" value="RRP7"/>
    <property type="match status" value="1"/>
</dbReference>
<dbReference type="PANTHER" id="PTHR13191">
    <property type="entry name" value="RIBOSOMAL RNA PROCESSING PROTEIN 7-RELATED"/>
    <property type="match status" value="1"/>
</dbReference>
<evidence type="ECO:0000256" key="1">
    <source>
        <dbReference type="ARBA" id="ARBA00006110"/>
    </source>
</evidence>
<comment type="similarity">
    <text evidence="1">Belongs to the RRP7 family.</text>
</comment>
<proteinExistence type="inferred from homology"/>
<feature type="domain" description="Rrp7 RRM-like N-terminal" evidence="4">
    <location>
        <begin position="7"/>
        <end position="159"/>
    </location>
</feature>
<evidence type="ECO:0000313" key="5">
    <source>
        <dbReference type="EMBL" id="SSD60327.1"/>
    </source>
</evidence>
<protein>
    <submittedName>
        <fullName evidence="5">Related to Ribosomal RNA-processing protein 7</fullName>
    </submittedName>
</protein>
<dbReference type="InterPro" id="IPR040447">
    <property type="entry name" value="RRM_Rrp7"/>
</dbReference>
<organism evidence="5 6">
    <name type="scientific">Saccharomycodes ludwigii</name>
    <dbReference type="NCBI Taxonomy" id="36035"/>
    <lineage>
        <taxon>Eukaryota</taxon>
        <taxon>Fungi</taxon>
        <taxon>Dikarya</taxon>
        <taxon>Ascomycota</taxon>
        <taxon>Saccharomycotina</taxon>
        <taxon>Saccharomycetes</taxon>
        <taxon>Saccharomycodales</taxon>
        <taxon>Saccharomycodaceae</taxon>
        <taxon>Saccharomycodes</taxon>
    </lineage>
</organism>
<evidence type="ECO:0000313" key="6">
    <source>
        <dbReference type="Proteomes" id="UP000262825"/>
    </source>
</evidence>
<dbReference type="Gene3D" id="6.10.250.2760">
    <property type="match status" value="1"/>
</dbReference>
<accession>A0A376B6J5</accession>
<dbReference type="InterPro" id="IPR024326">
    <property type="entry name" value="RRP7_C"/>
</dbReference>
<gene>
    <name evidence="5" type="ORF">SCODWIG_02088</name>
</gene>
<dbReference type="GO" id="GO:0000028">
    <property type="term" value="P:ribosomal small subunit assembly"/>
    <property type="evidence" value="ECO:0007669"/>
    <property type="project" value="TreeGrafter"/>
</dbReference>
<keyword evidence="6" id="KW-1185">Reference proteome</keyword>
<dbReference type="VEuPathDB" id="FungiDB:SCODWIG_02088"/>
<dbReference type="EMBL" id="UFAJ01000326">
    <property type="protein sequence ID" value="SSD60327.1"/>
    <property type="molecule type" value="Genomic_DNA"/>
</dbReference>
<dbReference type="GO" id="GO:0032545">
    <property type="term" value="C:CURI complex"/>
    <property type="evidence" value="ECO:0007669"/>
    <property type="project" value="TreeGrafter"/>
</dbReference>
<name>A0A376B6J5_9ASCO</name>